<dbReference type="InterPro" id="IPR029058">
    <property type="entry name" value="AB_hydrolase_fold"/>
</dbReference>
<comment type="caution">
    <text evidence="5">The sequence shown here is derived from an EMBL/GenBank/DDBJ whole genome shotgun (WGS) entry which is preliminary data.</text>
</comment>
<sequence>MSIPLGYLIGLAILAFPVLRLPRVPMPLGTSVFLITMSINELPVLAALAFGASTALALAEGDLASPVALGAAIVAAACLGLQIWRGATTPSVLRRAMGPIAVSGRVPLWRVLGFPFAVRPRSVERFADLSYGPASRRNRMDLYRRRGTVAGAPVLIHFHGGYYTTGHKSSQSLPMLHRLAERGWICISANYRLRPAAGFEDHVVDAKRLVAWVREHAAEWGADPERIVLSGSSAGAHMSAMAAFTHGDPAYQPGFEEADTSVSAVVSLGGYLGRYFDDRPETSPTESVRPDSPPVMVVHGTHDSLVPVADARRFAERLRADSRNLVVHAELPGAHHGFDLYWSPRFAAVVNAVEAFTAEAFARQRVR</sequence>
<keyword evidence="6" id="KW-1185">Reference proteome</keyword>
<dbReference type="InterPro" id="IPR050300">
    <property type="entry name" value="GDXG_lipolytic_enzyme"/>
</dbReference>
<dbReference type="SUPFAM" id="SSF53474">
    <property type="entry name" value="alpha/beta-Hydrolases"/>
    <property type="match status" value="1"/>
</dbReference>
<dbReference type="PANTHER" id="PTHR48081">
    <property type="entry name" value="AB HYDROLASE SUPERFAMILY PROTEIN C4A8.06C"/>
    <property type="match status" value="1"/>
</dbReference>
<protein>
    <submittedName>
        <fullName evidence="5">Alpha/beta hydrolase</fullName>
    </submittedName>
</protein>
<dbReference type="InterPro" id="IPR049492">
    <property type="entry name" value="BD-FAE-like_dom"/>
</dbReference>
<evidence type="ECO:0000259" key="4">
    <source>
        <dbReference type="Pfam" id="PF20434"/>
    </source>
</evidence>
<evidence type="ECO:0000256" key="2">
    <source>
        <dbReference type="SAM" id="Phobius"/>
    </source>
</evidence>
<organism evidence="5 6">
    <name type="scientific">Promicromonospora kroppenstedtii</name>
    <dbReference type="NCBI Taxonomy" id="440482"/>
    <lineage>
        <taxon>Bacteria</taxon>
        <taxon>Bacillati</taxon>
        <taxon>Actinomycetota</taxon>
        <taxon>Actinomycetes</taxon>
        <taxon>Micrococcales</taxon>
        <taxon>Promicromonosporaceae</taxon>
        <taxon>Promicromonospora</taxon>
    </lineage>
</organism>
<gene>
    <name evidence="5" type="ORF">ACH47X_01925</name>
</gene>
<keyword evidence="2" id="KW-0472">Membrane</keyword>
<feature type="domain" description="Peptidase S9 prolyl oligopeptidase catalytic" evidence="3">
    <location>
        <begin position="275"/>
        <end position="338"/>
    </location>
</feature>
<dbReference type="InterPro" id="IPR001375">
    <property type="entry name" value="Peptidase_S9_cat"/>
</dbReference>
<dbReference type="RefSeq" id="WP_397400880.1">
    <property type="nucleotide sequence ID" value="NZ_JBIRYI010000001.1"/>
</dbReference>
<feature type="transmembrane region" description="Helical" evidence="2">
    <location>
        <begin position="63"/>
        <end position="84"/>
    </location>
</feature>
<evidence type="ECO:0000259" key="3">
    <source>
        <dbReference type="Pfam" id="PF00326"/>
    </source>
</evidence>
<reference evidence="5 6" key="1">
    <citation type="submission" date="2024-10" db="EMBL/GenBank/DDBJ databases">
        <title>The Natural Products Discovery Center: Release of the First 8490 Sequenced Strains for Exploring Actinobacteria Biosynthetic Diversity.</title>
        <authorList>
            <person name="Kalkreuter E."/>
            <person name="Kautsar S.A."/>
            <person name="Yang D."/>
            <person name="Bader C.D."/>
            <person name="Teijaro C.N."/>
            <person name="Fluegel L."/>
            <person name="Davis C.M."/>
            <person name="Simpson J.R."/>
            <person name="Lauterbach L."/>
            <person name="Steele A.D."/>
            <person name="Gui C."/>
            <person name="Meng S."/>
            <person name="Li G."/>
            <person name="Viehrig K."/>
            <person name="Ye F."/>
            <person name="Su P."/>
            <person name="Kiefer A.F."/>
            <person name="Nichols A."/>
            <person name="Cepeda A.J."/>
            <person name="Yan W."/>
            <person name="Fan B."/>
            <person name="Jiang Y."/>
            <person name="Adhikari A."/>
            <person name="Zheng C.-J."/>
            <person name="Schuster L."/>
            <person name="Cowan T.M."/>
            <person name="Smanski M.J."/>
            <person name="Chevrette M.G."/>
            <person name="De Carvalho L.P.S."/>
            <person name="Shen B."/>
        </authorList>
    </citation>
    <scope>NUCLEOTIDE SEQUENCE [LARGE SCALE GENOMIC DNA]</scope>
    <source>
        <strain evidence="5 6">NPDC019481</strain>
    </source>
</reference>
<dbReference type="Pfam" id="PF00326">
    <property type="entry name" value="Peptidase_S9"/>
    <property type="match status" value="1"/>
</dbReference>
<evidence type="ECO:0000313" key="5">
    <source>
        <dbReference type="EMBL" id="MFI2485632.1"/>
    </source>
</evidence>
<accession>A0ABW7XDR1</accession>
<evidence type="ECO:0000256" key="1">
    <source>
        <dbReference type="ARBA" id="ARBA00022801"/>
    </source>
</evidence>
<dbReference type="EMBL" id="JBIRYI010000001">
    <property type="protein sequence ID" value="MFI2485632.1"/>
    <property type="molecule type" value="Genomic_DNA"/>
</dbReference>
<proteinExistence type="predicted"/>
<dbReference type="Proteomes" id="UP001611580">
    <property type="component" value="Unassembled WGS sequence"/>
</dbReference>
<feature type="domain" description="BD-FAE-like" evidence="4">
    <location>
        <begin position="140"/>
        <end position="267"/>
    </location>
</feature>
<keyword evidence="2" id="KW-0812">Transmembrane</keyword>
<evidence type="ECO:0000313" key="6">
    <source>
        <dbReference type="Proteomes" id="UP001611580"/>
    </source>
</evidence>
<feature type="transmembrane region" description="Helical" evidence="2">
    <location>
        <begin position="30"/>
        <end position="51"/>
    </location>
</feature>
<keyword evidence="1 5" id="KW-0378">Hydrolase</keyword>
<keyword evidence="2" id="KW-1133">Transmembrane helix</keyword>
<dbReference type="Pfam" id="PF20434">
    <property type="entry name" value="BD-FAE"/>
    <property type="match status" value="1"/>
</dbReference>
<dbReference type="GO" id="GO:0016787">
    <property type="term" value="F:hydrolase activity"/>
    <property type="evidence" value="ECO:0007669"/>
    <property type="project" value="UniProtKB-KW"/>
</dbReference>
<dbReference type="Gene3D" id="3.40.50.1820">
    <property type="entry name" value="alpha/beta hydrolase"/>
    <property type="match status" value="1"/>
</dbReference>
<dbReference type="PANTHER" id="PTHR48081:SF33">
    <property type="entry name" value="KYNURENINE FORMAMIDASE"/>
    <property type="match status" value="1"/>
</dbReference>
<name>A0ABW7XDR1_9MICO</name>